<dbReference type="GO" id="GO:0030182">
    <property type="term" value="P:neuron differentiation"/>
    <property type="evidence" value="ECO:0007669"/>
    <property type="project" value="UniProtKB-ARBA"/>
</dbReference>
<dbReference type="SUPFAM" id="SSF47031">
    <property type="entry name" value="Second domain of FERM"/>
    <property type="match status" value="2"/>
</dbReference>
<dbReference type="Proteomes" id="UP000594454">
    <property type="component" value="Chromosome 1"/>
</dbReference>
<dbReference type="InterPro" id="IPR000048">
    <property type="entry name" value="IQ_motif_EF-hand-BS"/>
</dbReference>
<dbReference type="InterPro" id="IPR001609">
    <property type="entry name" value="Myosin_head_motor_dom-like"/>
</dbReference>
<keyword evidence="8 10" id="KW-0505">Motor protein</keyword>
<evidence type="ECO:0000256" key="6">
    <source>
        <dbReference type="ARBA" id="ARBA00022840"/>
    </source>
</evidence>
<evidence type="ECO:0000259" key="11">
    <source>
        <dbReference type="PROSITE" id="PS50057"/>
    </source>
</evidence>
<feature type="domain" description="FERM" evidence="11">
    <location>
        <begin position="1201"/>
        <end position="1514"/>
    </location>
</feature>
<protein>
    <recommendedName>
        <fullName evidence="16">Myosin VIIa</fullName>
    </recommendedName>
</protein>
<dbReference type="InterPro" id="IPR035963">
    <property type="entry name" value="FERM_2"/>
</dbReference>
<dbReference type="PROSITE" id="PS51456">
    <property type="entry name" value="MYOSIN_MOTOR"/>
    <property type="match status" value="1"/>
</dbReference>
<dbReference type="Gene3D" id="6.20.240.20">
    <property type="match status" value="1"/>
</dbReference>
<dbReference type="Gene3D" id="2.30.30.40">
    <property type="entry name" value="SH3 Domains"/>
    <property type="match status" value="1"/>
</dbReference>
<dbReference type="OMA" id="LVIYHHI"/>
<dbReference type="PANTHER" id="PTHR22692:SF33">
    <property type="entry name" value="MYOSIN"/>
    <property type="match status" value="1"/>
</dbReference>
<dbReference type="SMART" id="SM00242">
    <property type="entry name" value="MYSc"/>
    <property type="match status" value="1"/>
</dbReference>
<evidence type="ECO:0000256" key="3">
    <source>
        <dbReference type="ARBA" id="ARBA00022490"/>
    </source>
</evidence>
<dbReference type="EMBL" id="LR899009">
    <property type="protein sequence ID" value="CAD7080244.1"/>
    <property type="molecule type" value="Genomic_DNA"/>
</dbReference>
<feature type="domain" description="MyTH4" evidence="12">
    <location>
        <begin position="966"/>
        <end position="1196"/>
    </location>
</feature>
<dbReference type="GO" id="GO:0005737">
    <property type="term" value="C:cytoplasm"/>
    <property type="evidence" value="ECO:0007669"/>
    <property type="project" value="UniProtKB-SubCell"/>
</dbReference>
<dbReference type="SMART" id="SM00015">
    <property type="entry name" value="IQ"/>
    <property type="match status" value="2"/>
</dbReference>
<dbReference type="CDD" id="cd17092">
    <property type="entry name" value="FERM1_F1_Myosin-VII"/>
    <property type="match status" value="1"/>
</dbReference>
<dbReference type="GO" id="GO:0009888">
    <property type="term" value="P:tissue development"/>
    <property type="evidence" value="ECO:0007669"/>
    <property type="project" value="UniProtKB-ARBA"/>
</dbReference>
<dbReference type="SUPFAM" id="SSF54236">
    <property type="entry name" value="Ubiquitin-like"/>
    <property type="match status" value="2"/>
</dbReference>
<dbReference type="SUPFAM" id="SSF50729">
    <property type="entry name" value="PH domain-like"/>
    <property type="match status" value="1"/>
</dbReference>
<dbReference type="Pfam" id="PF21998">
    <property type="entry name" value="FERM_C1_MyoVII"/>
    <property type="match status" value="1"/>
</dbReference>
<dbReference type="InterPro" id="IPR057130">
    <property type="entry name" value="Myosin_VII_N"/>
</dbReference>
<dbReference type="Pfam" id="PF21989">
    <property type="entry name" value="RA_2"/>
    <property type="match status" value="2"/>
</dbReference>
<dbReference type="PROSITE" id="PS50096">
    <property type="entry name" value="IQ"/>
    <property type="match status" value="2"/>
</dbReference>
<evidence type="ECO:0008006" key="16">
    <source>
        <dbReference type="Google" id="ProtNLM"/>
    </source>
</evidence>
<evidence type="ECO:0000313" key="15">
    <source>
        <dbReference type="Proteomes" id="UP000594454"/>
    </source>
</evidence>
<evidence type="ECO:0000256" key="1">
    <source>
        <dbReference type="ARBA" id="ARBA00004496"/>
    </source>
</evidence>
<dbReference type="Pfam" id="PF00063">
    <property type="entry name" value="Myosin_head"/>
    <property type="match status" value="1"/>
</dbReference>
<dbReference type="CDD" id="cd13199">
    <property type="entry name" value="FERM_C2_MyoVII"/>
    <property type="match status" value="1"/>
</dbReference>
<dbReference type="Gene3D" id="2.30.29.30">
    <property type="entry name" value="Pleckstrin-homology domain (PH domain)/Phosphotyrosine-binding domain (PTB)"/>
    <property type="match status" value="2"/>
</dbReference>
<feature type="domain" description="FERM" evidence="11">
    <location>
        <begin position="1801"/>
        <end position="2105"/>
    </location>
</feature>
<evidence type="ECO:0000259" key="12">
    <source>
        <dbReference type="PROSITE" id="PS51016"/>
    </source>
</evidence>
<keyword evidence="6 10" id="KW-0067">ATP-binding</keyword>
<dbReference type="InterPro" id="IPR041793">
    <property type="entry name" value="MyoVII_FERM_C1"/>
</dbReference>
<dbReference type="SMART" id="SM00139">
    <property type="entry name" value="MyTH4"/>
    <property type="match status" value="2"/>
</dbReference>
<dbReference type="InParanoid" id="A0A7R8UGP2"/>
<dbReference type="Pfam" id="PF24123">
    <property type="entry name" value="Myosin_VII_N"/>
    <property type="match status" value="1"/>
</dbReference>
<dbReference type="InterPro" id="IPR036961">
    <property type="entry name" value="Kinesin_motor_dom_sf"/>
</dbReference>
<evidence type="ECO:0000256" key="9">
    <source>
        <dbReference type="ARBA" id="ARBA00023203"/>
    </source>
</evidence>
<dbReference type="Gene3D" id="3.40.850.10">
    <property type="entry name" value="Kinesin motor domain"/>
    <property type="match status" value="1"/>
</dbReference>
<feature type="domain" description="MyTH4" evidence="12">
    <location>
        <begin position="1650"/>
        <end position="1795"/>
    </location>
</feature>
<dbReference type="GO" id="GO:0003774">
    <property type="term" value="F:cytoskeletal motor activity"/>
    <property type="evidence" value="ECO:0007669"/>
    <property type="project" value="UniProtKB-UniRule"/>
</dbReference>
<dbReference type="GO" id="GO:0016459">
    <property type="term" value="C:myosin complex"/>
    <property type="evidence" value="ECO:0007669"/>
    <property type="project" value="UniProtKB-KW"/>
</dbReference>
<dbReference type="InterPro" id="IPR019748">
    <property type="entry name" value="FERM_central"/>
</dbReference>
<dbReference type="PROSITE" id="PS50057">
    <property type="entry name" value="FERM_3"/>
    <property type="match status" value="2"/>
</dbReference>
<dbReference type="InterPro" id="IPR002404">
    <property type="entry name" value="IRS_PTB"/>
</dbReference>
<dbReference type="Gene3D" id="1.20.120.720">
    <property type="entry name" value="Myosin VI head, motor domain, U50 subdomain"/>
    <property type="match status" value="1"/>
</dbReference>
<dbReference type="GO" id="GO:0005524">
    <property type="term" value="F:ATP binding"/>
    <property type="evidence" value="ECO:0007669"/>
    <property type="project" value="UniProtKB-UniRule"/>
</dbReference>
<evidence type="ECO:0000256" key="2">
    <source>
        <dbReference type="ARBA" id="ARBA00008314"/>
    </source>
</evidence>
<dbReference type="GO" id="GO:0071944">
    <property type="term" value="C:cell periphery"/>
    <property type="evidence" value="ECO:0007669"/>
    <property type="project" value="UniProtKB-ARBA"/>
</dbReference>
<dbReference type="InterPro" id="IPR036106">
    <property type="entry name" value="MYSc_Myo7"/>
</dbReference>
<evidence type="ECO:0000256" key="10">
    <source>
        <dbReference type="PROSITE-ProRule" id="PRU00782"/>
    </source>
</evidence>
<dbReference type="Gene3D" id="3.10.20.90">
    <property type="entry name" value="Phosphatidylinositol 3-kinase Catalytic Subunit, Chain A, domain 1"/>
    <property type="match status" value="2"/>
</dbReference>
<dbReference type="SMART" id="SM00295">
    <property type="entry name" value="B41"/>
    <property type="match status" value="2"/>
</dbReference>
<dbReference type="CDD" id="cd17093">
    <property type="entry name" value="FERM2_F1_Myosin-VII"/>
    <property type="match status" value="1"/>
</dbReference>
<organism evidence="14 15">
    <name type="scientific">Hermetia illucens</name>
    <name type="common">Black soldier fly</name>
    <dbReference type="NCBI Taxonomy" id="343691"/>
    <lineage>
        <taxon>Eukaryota</taxon>
        <taxon>Metazoa</taxon>
        <taxon>Ecdysozoa</taxon>
        <taxon>Arthropoda</taxon>
        <taxon>Hexapoda</taxon>
        <taxon>Insecta</taxon>
        <taxon>Pterygota</taxon>
        <taxon>Neoptera</taxon>
        <taxon>Endopterygota</taxon>
        <taxon>Diptera</taxon>
        <taxon>Brachycera</taxon>
        <taxon>Stratiomyomorpha</taxon>
        <taxon>Stratiomyidae</taxon>
        <taxon>Hermetiinae</taxon>
        <taxon>Hermetia</taxon>
    </lineage>
</organism>
<dbReference type="GO" id="GO:0003779">
    <property type="term" value="F:actin binding"/>
    <property type="evidence" value="ECO:0007669"/>
    <property type="project" value="UniProtKB-KW"/>
</dbReference>
<dbReference type="InterPro" id="IPR019749">
    <property type="entry name" value="Band_41_domain"/>
</dbReference>
<proteinExistence type="inferred from homology"/>
<dbReference type="Gene3D" id="1.20.58.530">
    <property type="match status" value="1"/>
</dbReference>
<dbReference type="GO" id="GO:0009887">
    <property type="term" value="P:animal organ morphogenesis"/>
    <property type="evidence" value="ECO:0007669"/>
    <property type="project" value="UniProtKB-ARBA"/>
</dbReference>
<dbReference type="InterPro" id="IPR041794">
    <property type="entry name" value="MyoVII_FERM_C2"/>
</dbReference>
<dbReference type="Gene3D" id="1.25.40.530">
    <property type="entry name" value="MyTH4 domain"/>
    <property type="match status" value="3"/>
</dbReference>
<sequence>MAKHSQHVELVWIKPREEHEFSVPIGCQVIRSERNKTLVRDDDGKEFWIPEKDILRTMHITSQKDVDDMITLGDLQEYAILRNLHVRYNKKQIYTYTGAMLVAINPYEVLPIYTNREIALYRNKKIGQLPPHIFAIGDNAFQELRRDSMNQCIVISGESGAGKTESTKLILQYLAAISGKHSWIEQQIIEANPIMEAFGNAKTIRNDNSSRFGKYIEIHFDENNAIKGAKIEHYLLEKSRIVSQNKDERNYHIFYAMLAGLTREEKKKLELEDASKYNYLSQGGCLVCEGRDDATDFADIRSAMQVLSFSPEEVWSILSLLAALLHLGNLKIKGVVIQNMDSCEVNDHTNAGKVASLLGITKQSLCEALTRKTIFAHGDRVATSISKDTAIEGRDAFVKAIYGRIFLRIVNRINDTIFKIKPNDNVRTIGVLDIFGFENFLLNSFEQLCINYANENLQQFFVQHIFKMEQEEYASENIDWKIIDFVDNQQILDVIGMKPINIMSLIDEESKFPKGTDLTLLDKLHLTHGKRTIYLKPKSSQTSHFGIQHYAGVVYYNPNGFLEKNRDSFSLDFKEMIAQSCNKYLIDLFLPEGLKDTGKKSVTLSVQFRNSLDSLMKTLSACHPFFVRCIKPNETKQANYFDRGLCVRQLRYSGMMETTKIRQAGYPIRHKYKEFVQRYRHLVPGIGPAHKVNCKDATEKICRLILGNKCDFQLGLTKVFLKDIDDVRLEQERERVFLKFILVIQRGFRRLIFKRWLERHRKAAIIIQRAWRGYASRCEYSMVKQGFLRLQACIRSRQLSYRFGLLRSSISILQAHSRGFLTRQRLKGKLKRLREISNLRITEEQEFRKAGNKNWKDDAETNYRTRLKELTGTIEENGIEENGISTPSSYKIDIDEDNKVVDAVFGFLDATSDDIGDESKFAGYKVTSRGGTIRIPRPKRQPIDISEYNFQKFAVTYFAANVSAHYNKRPLKSSLLGHPLPLDEISSQSIWITILRFMGDMAEAKYEIDDDDEDGPSKVPVMQRLTVSLSRGVVQSKEFQDALKSMKEGSEQQRLVRKTLKRKTKLPEILKKALDNSEEVEYYHQWLSIRSSNLEKLHFIIGHGILRPELRDEIYCQICKQLTNNPNHTSFAKGWILLSLCLGCFPPTDKFQMYLRSFLRSGPELYAPYCENRLDRTLKNGTRTQPPSWLELQATRSKTPISLMIMLMDGTEKKLQVDSASTAREAVAQLAQNIGLRDVFGFSIFITLFDKVMSLGNGQEHIMDAISNCEQYAKEQGMNDRKAPWKLFLRKEVFAPWYNPAEDELATNLIYKQVTRGINFGEYRCKSDKDIAIIALLQYYVDHGATMDLQILRHSLPHYIPKDLLAPGERALQKWEKLVAEAFETHDYIRNKVPKKCAKEDISIFAQINWPMMFSRFFEAVRKSGPKLISDNLIIAVNSTGVYLVDETEQVLAEFTYPEILSVSSTEDENSNIDELSINTIQGEDFTFKCFDSKDVSLLINYILTNLKGRSLYGVATQNYSNPSNPKGYLEYNKGDLIKFAKGTSGVDILRDPKSWALGECNGKIGEFPAETVYVLPVIMEPPEFVLKLFRGGVTKQRKYASENYNTLQRKKLHTLKKFADEHFRTNAPAPRLSYTMQAARTRPDDLWKHCRDPIKAPLLQRLQHNPELFDKAVSIFGYILKYMGDIPSGRLGVSTDLIFRPALEDENIRDEVYCQIMKQLTENKVQISVERGWDLMWLATGIMTPTSVLLRELMEFLRTRTYPIAAECLKRLKKTLNVGKRKHPPHIIEVEAIQKRIMQIFHKIYFPDDTVEAFEIESSTRCEDLCNIIAKRLNIKSSDGFSLFVKIADKAFSIPENDFIFDFINELVDWVKETMPSRNTDQQINCQYQLFFMKKLWVNTVPGKDINADIIFYFPQEVPKYLNGYYKVSKEEAIKFAAFLYRIQFKDNMNPLQRPVEILSRLIPEDLISILRPEDWRKQITNALISLGNVEADEVKELFLQKISKYSMFGSTFFVVKQTNDPHLPGTILIAINRNGFNILDPRSKDLLVSYPFSQLNGWSSGNAFFQIRFGNMIGATKLLCTTTQGYKIDNLLSSYIKYLKSFVLEVP</sequence>
<gene>
    <name evidence="14" type="ORF">HERILL_LOCUS3409</name>
</gene>
<dbReference type="InterPro" id="IPR000857">
    <property type="entry name" value="MyTH4_dom"/>
</dbReference>
<dbReference type="InterPro" id="IPR011993">
    <property type="entry name" value="PH-like_dom_sf"/>
</dbReference>
<name>A0A7R8UGP2_HERIL</name>
<dbReference type="SUPFAM" id="SSF52540">
    <property type="entry name" value="P-loop containing nucleoside triphosphate hydrolases"/>
    <property type="match status" value="1"/>
</dbReference>
<dbReference type="InterPro" id="IPR038185">
    <property type="entry name" value="MyTH4_dom_sf"/>
</dbReference>
<keyword evidence="5 10" id="KW-0547">Nucleotide-binding</keyword>
<dbReference type="Gene3D" id="1.20.80.10">
    <property type="match status" value="2"/>
</dbReference>
<dbReference type="Gene3D" id="1.10.10.820">
    <property type="match status" value="1"/>
</dbReference>
<evidence type="ECO:0000256" key="7">
    <source>
        <dbReference type="ARBA" id="ARBA00023123"/>
    </source>
</evidence>
<accession>A0A7R8UGP2</accession>
<comment type="subcellular location">
    <subcellularLocation>
        <location evidence="1">Cytoplasm</location>
    </subcellularLocation>
</comment>
<dbReference type="PRINTS" id="PR00193">
    <property type="entry name" value="MYOSINHEAVY"/>
</dbReference>
<keyword evidence="7 10" id="KW-0518">Myosin</keyword>
<dbReference type="InterPro" id="IPR051567">
    <property type="entry name" value="Unconventional_Myosin_ATPase"/>
</dbReference>
<dbReference type="FunFam" id="1.10.10.820:FF:000001">
    <property type="entry name" value="Myosin heavy chain"/>
    <property type="match status" value="1"/>
</dbReference>
<dbReference type="PROSITE" id="PS51016">
    <property type="entry name" value="MYTH4"/>
    <property type="match status" value="2"/>
</dbReference>
<dbReference type="CDD" id="cd13198">
    <property type="entry name" value="FERM_C1_MyoVII"/>
    <property type="match status" value="1"/>
</dbReference>
<evidence type="ECO:0000313" key="14">
    <source>
        <dbReference type="EMBL" id="CAD7080244.1"/>
    </source>
</evidence>
<dbReference type="InterPro" id="IPR000299">
    <property type="entry name" value="FERM_domain"/>
</dbReference>
<dbReference type="InterPro" id="IPR029071">
    <property type="entry name" value="Ubiquitin-like_domsf"/>
</dbReference>
<dbReference type="CDD" id="cd23767">
    <property type="entry name" value="IQCD"/>
    <property type="match status" value="1"/>
</dbReference>
<dbReference type="Pfam" id="PF00784">
    <property type="entry name" value="MyTH4"/>
    <property type="match status" value="2"/>
</dbReference>
<dbReference type="CDD" id="cd14473">
    <property type="entry name" value="FERM_B-lobe"/>
    <property type="match status" value="2"/>
</dbReference>
<evidence type="ECO:0000256" key="4">
    <source>
        <dbReference type="ARBA" id="ARBA00022737"/>
    </source>
</evidence>
<dbReference type="CDD" id="cd01381">
    <property type="entry name" value="MYSc_Myo7"/>
    <property type="match status" value="1"/>
</dbReference>
<feature type="region of interest" description="Actin-binding" evidence="10">
    <location>
        <begin position="612"/>
        <end position="634"/>
    </location>
</feature>
<evidence type="ECO:0000256" key="5">
    <source>
        <dbReference type="ARBA" id="ARBA00022741"/>
    </source>
</evidence>
<dbReference type="InterPro" id="IPR027417">
    <property type="entry name" value="P-loop_NTPase"/>
</dbReference>
<evidence type="ECO:0000259" key="13">
    <source>
        <dbReference type="PROSITE" id="PS51456"/>
    </source>
</evidence>
<comment type="similarity">
    <text evidence="2 10">Belongs to the TRAFAC class myosin-kinesin ATPase superfamily. Myosin family.</text>
</comment>
<feature type="binding site" evidence="10">
    <location>
        <begin position="157"/>
        <end position="164"/>
    </location>
    <ligand>
        <name>ATP</name>
        <dbReference type="ChEBI" id="CHEBI:30616"/>
    </ligand>
</feature>
<keyword evidence="9 10" id="KW-0009">Actin-binding</keyword>
<dbReference type="OrthoDB" id="6108017at2759"/>
<feature type="domain" description="Myosin motor" evidence="13">
    <location>
        <begin position="64"/>
        <end position="734"/>
    </location>
</feature>
<dbReference type="Gene3D" id="1.20.5.190">
    <property type="match status" value="1"/>
</dbReference>
<dbReference type="InterPro" id="IPR014352">
    <property type="entry name" value="FERM/acyl-CoA-bd_prot_sf"/>
</dbReference>
<evidence type="ECO:0000256" key="8">
    <source>
        <dbReference type="ARBA" id="ARBA00023175"/>
    </source>
</evidence>
<dbReference type="Pfam" id="PF02174">
    <property type="entry name" value="IRS"/>
    <property type="match status" value="1"/>
</dbReference>
<dbReference type="Pfam" id="PF00612">
    <property type="entry name" value="IQ"/>
    <property type="match status" value="2"/>
</dbReference>
<keyword evidence="15" id="KW-1185">Reference proteome</keyword>
<keyword evidence="4" id="KW-0677">Repeat</keyword>
<reference evidence="14 15" key="1">
    <citation type="submission" date="2020-11" db="EMBL/GenBank/DDBJ databases">
        <authorList>
            <person name="Wallbank WR R."/>
            <person name="Pardo Diaz C."/>
            <person name="Kozak K."/>
            <person name="Martin S."/>
            <person name="Jiggins C."/>
            <person name="Moest M."/>
            <person name="Warren A I."/>
            <person name="Generalovic N T."/>
            <person name="Byers J.R.P. K."/>
            <person name="Montejo-Kovacevich G."/>
            <person name="Yen C E."/>
        </authorList>
    </citation>
    <scope>NUCLEOTIDE SEQUENCE [LARGE SCALE GENOMIC DNA]</scope>
</reference>
<keyword evidence="3" id="KW-0963">Cytoplasm</keyword>
<dbReference type="PANTHER" id="PTHR22692">
    <property type="entry name" value="MYOSIN VII, XV"/>
    <property type="match status" value="1"/>
</dbReference>